<feature type="DNA-binding region" description="H-T-H motif" evidence="4">
    <location>
        <begin position="36"/>
        <end position="55"/>
    </location>
</feature>
<dbReference type="PANTHER" id="PTHR30055:SF234">
    <property type="entry name" value="HTH-TYPE TRANSCRIPTIONAL REGULATOR BETI"/>
    <property type="match status" value="1"/>
</dbReference>
<dbReference type="Pfam" id="PF00440">
    <property type="entry name" value="TetR_N"/>
    <property type="match status" value="1"/>
</dbReference>
<keyword evidence="7" id="KW-1185">Reference proteome</keyword>
<evidence type="ECO:0000256" key="2">
    <source>
        <dbReference type="ARBA" id="ARBA00023125"/>
    </source>
</evidence>
<dbReference type="Gene3D" id="1.10.357.10">
    <property type="entry name" value="Tetracycline Repressor, domain 2"/>
    <property type="match status" value="1"/>
</dbReference>
<dbReference type="EMBL" id="FWXV01000012">
    <property type="protein sequence ID" value="SMD25905.1"/>
    <property type="molecule type" value="Genomic_DNA"/>
</dbReference>
<dbReference type="InterPro" id="IPR050109">
    <property type="entry name" value="HTH-type_TetR-like_transc_reg"/>
</dbReference>
<dbReference type="RefSeq" id="WP_084433717.1">
    <property type="nucleotide sequence ID" value="NZ_FWXV01000012.1"/>
</dbReference>
<dbReference type="Proteomes" id="UP000192674">
    <property type="component" value="Unassembled WGS sequence"/>
</dbReference>
<evidence type="ECO:0000256" key="1">
    <source>
        <dbReference type="ARBA" id="ARBA00023015"/>
    </source>
</evidence>
<evidence type="ECO:0000313" key="7">
    <source>
        <dbReference type="Proteomes" id="UP000192674"/>
    </source>
</evidence>
<accession>A0A1Y5Y6R4</accession>
<dbReference type="PANTHER" id="PTHR30055">
    <property type="entry name" value="HTH-TYPE TRANSCRIPTIONAL REGULATOR RUTR"/>
    <property type="match status" value="1"/>
</dbReference>
<proteinExistence type="predicted"/>
<keyword evidence="2 4" id="KW-0238">DNA-binding</keyword>
<dbReference type="PROSITE" id="PS50977">
    <property type="entry name" value="HTH_TETR_2"/>
    <property type="match status" value="1"/>
</dbReference>
<sequence length="212" mass="22605">MSGGGPSRRVRADAERSTARILEAAEDVLAADPNAPLERIADAAGVARATVHRRFSSRTALLDALAAQLNERYVRALAETRVTTAPPLVALQRLTETVFNLKLSHRFAVQLDAAVTPEVLAGLDLLFARLRDAGVITALDPVWCRRVYLALLHEAHDLPADSPVLTALSAGSEVEARINLLVDTVIGALGGTDTTNGLLVRSVRTSASDDRT</sequence>
<organism evidence="6 7">
    <name type="scientific">Kibdelosporangium aridum</name>
    <dbReference type="NCBI Taxonomy" id="2030"/>
    <lineage>
        <taxon>Bacteria</taxon>
        <taxon>Bacillati</taxon>
        <taxon>Actinomycetota</taxon>
        <taxon>Actinomycetes</taxon>
        <taxon>Pseudonocardiales</taxon>
        <taxon>Pseudonocardiaceae</taxon>
        <taxon>Kibdelosporangium</taxon>
    </lineage>
</organism>
<dbReference type="OrthoDB" id="3570708at2"/>
<evidence type="ECO:0000259" key="5">
    <source>
        <dbReference type="PROSITE" id="PS50977"/>
    </source>
</evidence>
<feature type="domain" description="HTH tetR-type" evidence="5">
    <location>
        <begin position="15"/>
        <end position="73"/>
    </location>
</feature>
<evidence type="ECO:0000313" key="6">
    <source>
        <dbReference type="EMBL" id="SMD25905.1"/>
    </source>
</evidence>
<evidence type="ECO:0000256" key="3">
    <source>
        <dbReference type="ARBA" id="ARBA00023163"/>
    </source>
</evidence>
<dbReference type="GO" id="GO:0000976">
    <property type="term" value="F:transcription cis-regulatory region binding"/>
    <property type="evidence" value="ECO:0007669"/>
    <property type="project" value="TreeGrafter"/>
</dbReference>
<dbReference type="AlphaFoldDB" id="A0A1Y5Y6R4"/>
<dbReference type="InterPro" id="IPR009057">
    <property type="entry name" value="Homeodomain-like_sf"/>
</dbReference>
<dbReference type="GO" id="GO:0003700">
    <property type="term" value="F:DNA-binding transcription factor activity"/>
    <property type="evidence" value="ECO:0007669"/>
    <property type="project" value="TreeGrafter"/>
</dbReference>
<evidence type="ECO:0000256" key="4">
    <source>
        <dbReference type="PROSITE-ProRule" id="PRU00335"/>
    </source>
</evidence>
<dbReference type="InterPro" id="IPR001647">
    <property type="entry name" value="HTH_TetR"/>
</dbReference>
<gene>
    <name evidence="6" type="ORF">SAMN05661093_09483</name>
</gene>
<name>A0A1Y5Y6R4_KIBAR</name>
<reference evidence="6 7" key="1">
    <citation type="submission" date="2017-04" db="EMBL/GenBank/DDBJ databases">
        <authorList>
            <person name="Afonso C.L."/>
            <person name="Miller P.J."/>
            <person name="Scott M.A."/>
            <person name="Spackman E."/>
            <person name="Goraichik I."/>
            <person name="Dimitrov K.M."/>
            <person name="Suarez D.L."/>
            <person name="Swayne D.E."/>
        </authorList>
    </citation>
    <scope>NUCLEOTIDE SEQUENCE [LARGE SCALE GENOMIC DNA]</scope>
    <source>
        <strain evidence="6 7">DSM 43828</strain>
    </source>
</reference>
<dbReference type="SUPFAM" id="SSF46689">
    <property type="entry name" value="Homeodomain-like"/>
    <property type="match status" value="1"/>
</dbReference>
<keyword evidence="3" id="KW-0804">Transcription</keyword>
<keyword evidence="1" id="KW-0805">Transcription regulation</keyword>
<protein>
    <submittedName>
        <fullName evidence="6">Transcriptional regulator, TetR family</fullName>
    </submittedName>
</protein>